<keyword evidence="1" id="KW-0560">Oxidoreductase</keyword>
<dbReference type="HOGENOM" id="CLU_010194_44_5_11"/>
<dbReference type="KEGG" id="kfl:Kfla_1499"/>
<dbReference type="STRING" id="479435.Kfla_1499"/>
<gene>
    <name evidence="4" type="ordered locus">Kfla_1499</name>
</gene>
<organism evidence="4 5">
    <name type="scientific">Kribbella flavida (strain DSM 17836 / JCM 10339 / NBRC 14399)</name>
    <dbReference type="NCBI Taxonomy" id="479435"/>
    <lineage>
        <taxon>Bacteria</taxon>
        <taxon>Bacillati</taxon>
        <taxon>Actinomycetota</taxon>
        <taxon>Actinomycetes</taxon>
        <taxon>Propionibacteriales</taxon>
        <taxon>Kribbellaceae</taxon>
        <taxon>Kribbella</taxon>
    </lineage>
</organism>
<dbReference type="Gene3D" id="3.40.50.720">
    <property type="entry name" value="NAD(P)-binding Rossmann-like Domain"/>
    <property type="match status" value="1"/>
</dbReference>
<dbReference type="GO" id="GO:0016491">
    <property type="term" value="F:oxidoreductase activity"/>
    <property type="evidence" value="ECO:0007669"/>
    <property type="project" value="UniProtKB-KW"/>
</dbReference>
<dbReference type="EMBL" id="CP001736">
    <property type="protein sequence ID" value="ADB30599.1"/>
    <property type="molecule type" value="Genomic_DNA"/>
</dbReference>
<protein>
    <submittedName>
        <fullName evidence="4">Short-chain dehydrogenase/reductase SDR</fullName>
    </submittedName>
</protein>
<dbReference type="PANTHER" id="PTHR43157">
    <property type="entry name" value="PHOSPHATIDYLINOSITOL-GLYCAN BIOSYNTHESIS CLASS F PROTEIN-RELATED"/>
    <property type="match status" value="1"/>
</dbReference>
<reference evidence="5" key="1">
    <citation type="submission" date="2009-09" db="EMBL/GenBank/DDBJ databases">
        <title>The complete genome of Kribbella flavida DSM 17836.</title>
        <authorList>
            <consortium name="US DOE Joint Genome Institute (JGI-PGF)"/>
            <person name="Lucas S."/>
            <person name="Copeland A."/>
            <person name="Lapidus A."/>
            <person name="Glavina del Rio T."/>
            <person name="Dalin E."/>
            <person name="Tice H."/>
            <person name="Bruce D."/>
            <person name="Goodwin L."/>
            <person name="Pitluck S."/>
            <person name="Kyrpides N."/>
            <person name="Mavromatis K."/>
            <person name="Ivanova N."/>
            <person name="Saunders E."/>
            <person name="Brettin T."/>
            <person name="Detter J.C."/>
            <person name="Han C."/>
            <person name="Larimer F."/>
            <person name="Land M."/>
            <person name="Hauser L."/>
            <person name="Markowitz V."/>
            <person name="Cheng J.-F."/>
            <person name="Hugenholtz P."/>
            <person name="Woyke T."/>
            <person name="Wu D."/>
            <person name="Pukall R."/>
            <person name="Klenk H.-P."/>
            <person name="Eisen J.A."/>
        </authorList>
    </citation>
    <scope>NUCLEOTIDE SEQUENCE [LARGE SCALE GENOMIC DNA]</scope>
    <source>
        <strain evidence="5">DSM 17836 / JCM 10339 / NBRC 14399</strain>
    </source>
</reference>
<dbReference type="InterPro" id="IPR002347">
    <property type="entry name" value="SDR_fam"/>
</dbReference>
<dbReference type="eggNOG" id="COG1028">
    <property type="taxonomic scope" value="Bacteria"/>
</dbReference>
<dbReference type="AlphaFoldDB" id="D2PLH0"/>
<dbReference type="OrthoDB" id="3772961at2"/>
<accession>D2PLH0</accession>
<name>D2PLH0_KRIFD</name>
<evidence type="ECO:0000256" key="2">
    <source>
        <dbReference type="RuleBase" id="RU000363"/>
    </source>
</evidence>
<dbReference type="Proteomes" id="UP000007967">
    <property type="component" value="Chromosome"/>
</dbReference>
<sequence>MTDRAAERTIVLTGATSGIGLAAAQQLARDESTHLILHGPETESAVQPLLSRLGGKARIDYLQADFDNLDEVVTLAGRVRDLTGQVDVLVNNAGRPGPGERKLSANGYETTLQVNYLAAVLLTEHLMPLLLERPGGRVVHVSSATHLSADLELDDLQLERHPYSPTIAYARSKLVMIMHALWLARQQAAPTIVSISPGVISTGLLHAMYGVGGAPTEHGARNVVEAATASGVTSGAYLDDGSPAQPSRSARDHAAQDELHQLTTELLKPWQ</sequence>
<reference evidence="4 5" key="2">
    <citation type="journal article" date="2010" name="Stand. Genomic Sci.">
        <title>Complete genome sequence of Kribbella flavida type strain (IFO 14399).</title>
        <authorList>
            <person name="Pukall R."/>
            <person name="Lapidus A."/>
            <person name="Glavina Del Rio T."/>
            <person name="Copeland A."/>
            <person name="Tice H."/>
            <person name="Cheng J.-F."/>
            <person name="Lucas S."/>
            <person name="Chen F."/>
            <person name="Nolan M."/>
            <person name="LaButti K."/>
            <person name="Pati A."/>
            <person name="Ivanova N."/>
            <person name="Mavrommatis K."/>
            <person name="Mikhailova N."/>
            <person name="Pitluck S."/>
            <person name="Bruce D."/>
            <person name="Goodwin L."/>
            <person name="Land M."/>
            <person name="Hauser L."/>
            <person name="Chang Y.-J."/>
            <person name="Jeffries C.D."/>
            <person name="Chen A."/>
            <person name="Palaniappan K."/>
            <person name="Chain P."/>
            <person name="Rohde M."/>
            <person name="Goeker M."/>
            <person name="Bristow J."/>
            <person name="Eisen J.A."/>
            <person name="Markowitz V."/>
            <person name="Hugenholtz P."/>
            <person name="Kyrpides N.C."/>
            <person name="Klenk H.-P."/>
            <person name="Brettin T."/>
        </authorList>
    </citation>
    <scope>NUCLEOTIDE SEQUENCE [LARGE SCALE GENOMIC DNA]</scope>
    <source>
        <strain evidence="5">DSM 17836 / JCM 10339 / NBRC 14399</strain>
    </source>
</reference>
<keyword evidence="5" id="KW-1185">Reference proteome</keyword>
<evidence type="ECO:0000313" key="5">
    <source>
        <dbReference type="Proteomes" id="UP000007967"/>
    </source>
</evidence>
<dbReference type="SUPFAM" id="SSF51735">
    <property type="entry name" value="NAD(P)-binding Rossmann-fold domains"/>
    <property type="match status" value="1"/>
</dbReference>
<evidence type="ECO:0000256" key="1">
    <source>
        <dbReference type="ARBA" id="ARBA00023002"/>
    </source>
</evidence>
<dbReference type="InterPro" id="IPR036291">
    <property type="entry name" value="NAD(P)-bd_dom_sf"/>
</dbReference>
<proteinExistence type="inferred from homology"/>
<feature type="region of interest" description="Disordered" evidence="3">
    <location>
        <begin position="234"/>
        <end position="257"/>
    </location>
</feature>
<evidence type="ECO:0000313" key="4">
    <source>
        <dbReference type="EMBL" id="ADB30599.1"/>
    </source>
</evidence>
<dbReference type="PANTHER" id="PTHR43157:SF31">
    <property type="entry name" value="PHOSPHATIDYLINOSITOL-GLYCAN BIOSYNTHESIS CLASS F PROTEIN"/>
    <property type="match status" value="1"/>
</dbReference>
<evidence type="ECO:0000256" key="3">
    <source>
        <dbReference type="SAM" id="MobiDB-lite"/>
    </source>
</evidence>
<dbReference type="Pfam" id="PF00106">
    <property type="entry name" value="adh_short"/>
    <property type="match status" value="1"/>
</dbReference>
<dbReference type="RefSeq" id="WP_012919155.1">
    <property type="nucleotide sequence ID" value="NC_013729.1"/>
</dbReference>
<dbReference type="PRINTS" id="PR00081">
    <property type="entry name" value="GDHRDH"/>
</dbReference>
<comment type="similarity">
    <text evidence="2">Belongs to the short-chain dehydrogenases/reductases (SDR) family.</text>
</comment>
<dbReference type="PRINTS" id="PR00080">
    <property type="entry name" value="SDRFAMILY"/>
</dbReference>